<dbReference type="Proteomes" id="UP000699042">
    <property type="component" value="Unassembled WGS sequence"/>
</dbReference>
<evidence type="ECO:0000313" key="2">
    <source>
        <dbReference type="Proteomes" id="UP000699042"/>
    </source>
</evidence>
<gene>
    <name evidence="1" type="ORF">JMJ77_014389</name>
</gene>
<organism evidence="1 2">
    <name type="scientific">Colletotrichum scovillei</name>
    <dbReference type="NCBI Taxonomy" id="1209932"/>
    <lineage>
        <taxon>Eukaryota</taxon>
        <taxon>Fungi</taxon>
        <taxon>Dikarya</taxon>
        <taxon>Ascomycota</taxon>
        <taxon>Pezizomycotina</taxon>
        <taxon>Sordariomycetes</taxon>
        <taxon>Hypocreomycetidae</taxon>
        <taxon>Glomerellales</taxon>
        <taxon>Glomerellaceae</taxon>
        <taxon>Colletotrichum</taxon>
        <taxon>Colletotrichum acutatum species complex</taxon>
    </lineage>
</organism>
<name>A0A9P7UEC7_9PEZI</name>
<reference evidence="1" key="1">
    <citation type="submission" date="2021-05" db="EMBL/GenBank/DDBJ databases">
        <title>Comparative genomics of three Colletotrichum scovillei strains and genetic complementation revealed genes involved fungal growth and virulence on chili pepper.</title>
        <authorList>
            <person name="Hsieh D.-K."/>
            <person name="Chuang S.-C."/>
            <person name="Chen C.-Y."/>
            <person name="Chao Y.-T."/>
            <person name="Lu M.-Y.J."/>
            <person name="Lee M.-H."/>
            <person name="Shih M.-C."/>
        </authorList>
    </citation>
    <scope>NUCLEOTIDE SEQUENCE</scope>
    <source>
        <strain evidence="1">Coll-153</strain>
    </source>
</reference>
<keyword evidence="2" id="KW-1185">Reference proteome</keyword>
<dbReference type="AlphaFoldDB" id="A0A9P7UEC7"/>
<feature type="non-terminal residue" evidence="1">
    <location>
        <position position="141"/>
    </location>
</feature>
<comment type="caution">
    <text evidence="1">The sequence shown here is derived from an EMBL/GenBank/DDBJ whole genome shotgun (WGS) entry which is preliminary data.</text>
</comment>
<proteinExistence type="predicted"/>
<dbReference type="EMBL" id="JAESDN010000006">
    <property type="protein sequence ID" value="KAG7048757.1"/>
    <property type="molecule type" value="Genomic_DNA"/>
</dbReference>
<evidence type="ECO:0000313" key="1">
    <source>
        <dbReference type="EMBL" id="KAG7048757.1"/>
    </source>
</evidence>
<accession>A0A9P7UEC7</accession>
<sequence>MPVHSGHVLAALCNPCTNGFNCIAWRTGKKQRERLFETTTYCGCAGRQATHQPTTALIVDLVDVKTSGKTEVSGLDTDLPELRDQVTAVREAADKYRDNGVAEHVARMARRRPRGRQTMSLQQARPVIRRLPIHRNGRDAT</sequence>
<protein>
    <submittedName>
        <fullName evidence="1">Uncharacterized protein</fullName>
    </submittedName>
</protein>